<dbReference type="EC" id="3.1.-.-" evidence="4"/>
<reference evidence="4 5" key="1">
    <citation type="submission" date="2024-09" db="EMBL/GenBank/DDBJ databases">
        <authorList>
            <person name="Sun Q."/>
            <person name="Mori K."/>
        </authorList>
    </citation>
    <scope>NUCLEOTIDE SEQUENCE [LARGE SCALE GENOMIC DNA]</scope>
    <source>
        <strain evidence="4 5">CCM 7415</strain>
    </source>
</reference>
<dbReference type="Pfam" id="PF01026">
    <property type="entry name" value="TatD_DNase"/>
    <property type="match status" value="1"/>
</dbReference>
<gene>
    <name evidence="4" type="ORF">ACFFHW_15655</name>
</gene>
<organism evidence="4 5">
    <name type="scientific">Kushneria aurantia</name>
    <dbReference type="NCBI Taxonomy" id="504092"/>
    <lineage>
        <taxon>Bacteria</taxon>
        <taxon>Pseudomonadati</taxon>
        <taxon>Pseudomonadota</taxon>
        <taxon>Gammaproteobacteria</taxon>
        <taxon>Oceanospirillales</taxon>
        <taxon>Halomonadaceae</taxon>
        <taxon>Kushneria</taxon>
    </lineage>
</organism>
<comment type="similarity">
    <text evidence="1">Belongs to the metallo-dependent hydrolases superfamily. TatD-type hydrolase family.</text>
</comment>
<dbReference type="PIRSF" id="PIRSF005902">
    <property type="entry name" value="DNase_TatD"/>
    <property type="match status" value="1"/>
</dbReference>
<evidence type="ECO:0000313" key="5">
    <source>
        <dbReference type="Proteomes" id="UP001589814"/>
    </source>
</evidence>
<keyword evidence="2" id="KW-0479">Metal-binding</keyword>
<proteinExistence type="inferred from homology"/>
<dbReference type="InterPro" id="IPR015991">
    <property type="entry name" value="TatD/YcfH-like"/>
</dbReference>
<dbReference type="InterPro" id="IPR032466">
    <property type="entry name" value="Metal_Hydrolase"/>
</dbReference>
<comment type="caution">
    <text evidence="4">The sequence shown here is derived from an EMBL/GenBank/DDBJ whole genome shotgun (WGS) entry which is preliminary data.</text>
</comment>
<dbReference type="Proteomes" id="UP001589814">
    <property type="component" value="Unassembled WGS sequence"/>
</dbReference>
<dbReference type="NCBIfam" id="TIGR00010">
    <property type="entry name" value="YchF/TatD family DNA exonuclease"/>
    <property type="match status" value="1"/>
</dbReference>
<dbReference type="Gene3D" id="3.20.20.140">
    <property type="entry name" value="Metal-dependent hydrolases"/>
    <property type="match status" value="1"/>
</dbReference>
<dbReference type="PROSITE" id="PS01090">
    <property type="entry name" value="TATD_2"/>
    <property type="match status" value="1"/>
</dbReference>
<evidence type="ECO:0000256" key="1">
    <source>
        <dbReference type="ARBA" id="ARBA00009275"/>
    </source>
</evidence>
<dbReference type="InterPro" id="IPR018228">
    <property type="entry name" value="DNase_TatD-rel_CS"/>
</dbReference>
<dbReference type="EMBL" id="JBHLVX010000058">
    <property type="protein sequence ID" value="MFC0269405.1"/>
    <property type="molecule type" value="Genomic_DNA"/>
</dbReference>
<evidence type="ECO:0000313" key="4">
    <source>
        <dbReference type="EMBL" id="MFC0269405.1"/>
    </source>
</evidence>
<accession>A0ABV6G6V8</accession>
<dbReference type="PANTHER" id="PTHR46124">
    <property type="entry name" value="D-AMINOACYL-TRNA DEACYLASE"/>
    <property type="match status" value="1"/>
</dbReference>
<dbReference type="PROSITE" id="PS01091">
    <property type="entry name" value="TATD_3"/>
    <property type="match status" value="1"/>
</dbReference>
<evidence type="ECO:0000256" key="2">
    <source>
        <dbReference type="ARBA" id="ARBA00022723"/>
    </source>
</evidence>
<dbReference type="GO" id="GO:0016787">
    <property type="term" value="F:hydrolase activity"/>
    <property type="evidence" value="ECO:0007669"/>
    <property type="project" value="UniProtKB-KW"/>
</dbReference>
<dbReference type="PROSITE" id="PS01137">
    <property type="entry name" value="TATD_1"/>
    <property type="match status" value="1"/>
</dbReference>
<keyword evidence="3 4" id="KW-0378">Hydrolase</keyword>
<protein>
    <submittedName>
        <fullName evidence="4">TatD family hydrolase</fullName>
        <ecNumber evidence="4">3.1.-.-</ecNumber>
    </submittedName>
</protein>
<sequence>MAQQLSPTSRLVDSHCHLDRLDPASGEVDDILVRARASGVGAFLAVATDLDGVPGLVALARRHDDVCFGVGTHPLHTPAIEPSLDDIRSAIARFEPVVVGEIGLDFCLDAEGQPRIPRDVQLARFDNHLRAAREAELPVSVHTREAKEETLDMIARHLDPAVGGVLHCFTEDLDMARRAVGMGLMISLSGIVTFASAEGVRELARLVPLDRLLIETDSPWLAPVPYRGRANEPAHVIEVARTIAAERGISLDEVAMQTTANFYRLFSRAVPQDPALREPLGA</sequence>
<dbReference type="PANTHER" id="PTHR46124:SF2">
    <property type="entry name" value="D-AMINOACYL-TRNA DEACYLASE"/>
    <property type="match status" value="1"/>
</dbReference>
<dbReference type="CDD" id="cd01310">
    <property type="entry name" value="TatD_DNAse"/>
    <property type="match status" value="1"/>
</dbReference>
<dbReference type="RefSeq" id="WP_019951647.1">
    <property type="nucleotide sequence ID" value="NZ_JBHLVX010000058.1"/>
</dbReference>
<evidence type="ECO:0000256" key="3">
    <source>
        <dbReference type="ARBA" id="ARBA00022801"/>
    </source>
</evidence>
<name>A0ABV6G6V8_9GAMM</name>
<dbReference type="InterPro" id="IPR001130">
    <property type="entry name" value="TatD-like"/>
</dbReference>
<dbReference type="SUPFAM" id="SSF51556">
    <property type="entry name" value="Metallo-dependent hydrolases"/>
    <property type="match status" value="1"/>
</dbReference>
<keyword evidence="5" id="KW-1185">Reference proteome</keyword>